<name>A0A4U3MPG4_9ACTN</name>
<dbReference type="EMBL" id="SZQA01000001">
    <property type="protein sequence ID" value="TKK91501.1"/>
    <property type="molecule type" value="Genomic_DNA"/>
</dbReference>
<protein>
    <submittedName>
        <fullName evidence="2">Uncharacterized protein</fullName>
    </submittedName>
</protein>
<feature type="compositionally biased region" description="Polar residues" evidence="1">
    <location>
        <begin position="44"/>
        <end position="63"/>
    </location>
</feature>
<evidence type="ECO:0000313" key="3">
    <source>
        <dbReference type="Proteomes" id="UP000308705"/>
    </source>
</evidence>
<evidence type="ECO:0000313" key="2">
    <source>
        <dbReference type="EMBL" id="TKK91501.1"/>
    </source>
</evidence>
<dbReference type="RefSeq" id="WP_137245189.1">
    <property type="nucleotide sequence ID" value="NZ_SZQA01000001.1"/>
</dbReference>
<accession>A0A4U3MPG4</accession>
<evidence type="ECO:0000256" key="1">
    <source>
        <dbReference type="SAM" id="MobiDB-lite"/>
    </source>
</evidence>
<sequence>MNADEVKYLLFEKITTIGGRRLHSLLHRAERLLGPHCPAPPPTTTSRGSATQQDPNGQSRRFG</sequence>
<dbReference type="Proteomes" id="UP000308705">
    <property type="component" value="Unassembled WGS sequence"/>
</dbReference>
<proteinExistence type="predicted"/>
<dbReference type="AlphaFoldDB" id="A0A4U3MPG4"/>
<gene>
    <name evidence="2" type="ORF">FDA94_01580</name>
</gene>
<keyword evidence="3" id="KW-1185">Reference proteome</keyword>
<comment type="caution">
    <text evidence="2">The sequence shown here is derived from an EMBL/GenBank/DDBJ whole genome shotgun (WGS) entry which is preliminary data.</text>
</comment>
<organism evidence="2 3">
    <name type="scientific">Herbidospora galbida</name>
    <dbReference type="NCBI Taxonomy" id="2575442"/>
    <lineage>
        <taxon>Bacteria</taxon>
        <taxon>Bacillati</taxon>
        <taxon>Actinomycetota</taxon>
        <taxon>Actinomycetes</taxon>
        <taxon>Streptosporangiales</taxon>
        <taxon>Streptosporangiaceae</taxon>
        <taxon>Herbidospora</taxon>
    </lineage>
</organism>
<feature type="region of interest" description="Disordered" evidence="1">
    <location>
        <begin position="33"/>
        <end position="63"/>
    </location>
</feature>
<reference evidence="2 3" key="1">
    <citation type="submission" date="2019-04" db="EMBL/GenBank/DDBJ databases">
        <title>Herbidospora sp. NEAU-GS14.nov., a novel actinomycete isolated from soil.</title>
        <authorList>
            <person name="Han L."/>
        </authorList>
    </citation>
    <scope>NUCLEOTIDE SEQUENCE [LARGE SCALE GENOMIC DNA]</scope>
    <source>
        <strain evidence="2 3">NEAU-GS14</strain>
    </source>
</reference>